<dbReference type="RefSeq" id="WP_121215290.1">
    <property type="nucleotide sequence ID" value="NZ_JAMYWW010000001.1"/>
</dbReference>
<dbReference type="OrthoDB" id="2704571at2"/>
<keyword evidence="2" id="KW-0732">Signal</keyword>
<dbReference type="Pfam" id="PF14276">
    <property type="entry name" value="DUF4363"/>
    <property type="match status" value="1"/>
</dbReference>
<evidence type="ECO:0000313" key="4">
    <source>
        <dbReference type="Proteomes" id="UP000272238"/>
    </source>
</evidence>
<dbReference type="AlphaFoldDB" id="A0A494YX70"/>
<keyword evidence="4" id="KW-1185">Reference proteome</keyword>
<reference evidence="3 4" key="1">
    <citation type="journal article" date="2016" name="Antonie Van Leeuwenhoek">
        <title>Lysinibacillus endophyticus sp. nov., an indole-3-acetic acid producing endophytic bacterium isolated from corn root (Zea mays cv. Xinken-5).</title>
        <authorList>
            <person name="Yu J."/>
            <person name="Guan X."/>
            <person name="Liu C."/>
            <person name="Xiang W."/>
            <person name="Yu Z."/>
            <person name="Liu X."/>
            <person name="Wang G."/>
        </authorList>
    </citation>
    <scope>NUCLEOTIDE SEQUENCE [LARGE SCALE GENOMIC DNA]</scope>
    <source>
        <strain evidence="3 4">DSM 100506</strain>
    </source>
</reference>
<dbReference type="EMBL" id="RBZN01000038">
    <property type="protein sequence ID" value="RKQ14821.1"/>
    <property type="molecule type" value="Genomic_DNA"/>
</dbReference>
<dbReference type="PROSITE" id="PS51257">
    <property type="entry name" value="PROKAR_LIPOPROTEIN"/>
    <property type="match status" value="1"/>
</dbReference>
<dbReference type="InterPro" id="IPR025373">
    <property type="entry name" value="DUF4363"/>
</dbReference>
<keyword evidence="1" id="KW-0175">Coiled coil</keyword>
<sequence length="111" mass="12923">MKNWILLSSLLILISGCSNINGENEFYEQVNSIENALKDPDWKQLNLLGAKLEQLYRHNLWKIQLMGDEDEYESLQESINQLIAAIEEQDMTELKLEIASIKTYLEDIYSL</sequence>
<feature type="coiled-coil region" evidence="1">
    <location>
        <begin position="65"/>
        <end position="92"/>
    </location>
</feature>
<accession>A0A494YX70</accession>
<proteinExistence type="predicted"/>
<comment type="caution">
    <text evidence="3">The sequence shown here is derived from an EMBL/GenBank/DDBJ whole genome shotgun (WGS) entry which is preliminary data.</text>
</comment>
<feature type="signal peptide" evidence="2">
    <location>
        <begin position="1"/>
        <end position="20"/>
    </location>
</feature>
<evidence type="ECO:0000313" key="3">
    <source>
        <dbReference type="EMBL" id="RKQ14821.1"/>
    </source>
</evidence>
<evidence type="ECO:0000256" key="2">
    <source>
        <dbReference type="SAM" id="SignalP"/>
    </source>
</evidence>
<organism evidence="3 4">
    <name type="scientific">Ureibacillus endophyticus</name>
    <dbReference type="NCBI Taxonomy" id="1978490"/>
    <lineage>
        <taxon>Bacteria</taxon>
        <taxon>Bacillati</taxon>
        <taxon>Bacillota</taxon>
        <taxon>Bacilli</taxon>
        <taxon>Bacillales</taxon>
        <taxon>Caryophanaceae</taxon>
        <taxon>Ureibacillus</taxon>
    </lineage>
</organism>
<protein>
    <submittedName>
        <fullName evidence="3">DUF4363 family protein</fullName>
    </submittedName>
</protein>
<dbReference type="Proteomes" id="UP000272238">
    <property type="component" value="Unassembled WGS sequence"/>
</dbReference>
<gene>
    <name evidence="3" type="ORF">D8M03_13170</name>
</gene>
<feature type="chain" id="PRO_5039376473" evidence="2">
    <location>
        <begin position="21"/>
        <end position="111"/>
    </location>
</feature>
<evidence type="ECO:0000256" key="1">
    <source>
        <dbReference type="SAM" id="Coils"/>
    </source>
</evidence>
<name>A0A494YX70_9BACL</name>